<sequence length="111" mass="12642">MNRFSAEEKNTNHKASAAGAKRRKFIWILVVALFFGWAGFTFFAQSAAIADKSEQLAKKKQNSESVTASLNQLKYEVSRLNDDEYIGQLARKWYNMYPEGESPIRTEQSGQ</sequence>
<evidence type="ECO:0000256" key="1">
    <source>
        <dbReference type="SAM" id="Phobius"/>
    </source>
</evidence>
<protein>
    <recommendedName>
        <fullName evidence="4">Septation ring formation regulator EzrA</fullName>
    </recommendedName>
</protein>
<organism evidence="2 3">
    <name type="scientific">Paenibacillus borealis</name>
    <dbReference type="NCBI Taxonomy" id="160799"/>
    <lineage>
        <taxon>Bacteria</taxon>
        <taxon>Bacillati</taxon>
        <taxon>Bacillota</taxon>
        <taxon>Bacilli</taxon>
        <taxon>Bacillales</taxon>
        <taxon>Paenibacillaceae</taxon>
        <taxon>Paenibacillus</taxon>
    </lineage>
</organism>
<keyword evidence="1" id="KW-1133">Transmembrane helix</keyword>
<dbReference type="InterPro" id="IPR007060">
    <property type="entry name" value="FtsL/DivIC"/>
</dbReference>
<accession>A0A089L659</accession>
<keyword evidence="1" id="KW-0812">Transmembrane</keyword>
<keyword evidence="1" id="KW-0472">Membrane</keyword>
<proteinExistence type="predicted"/>
<dbReference type="Proteomes" id="UP000029518">
    <property type="component" value="Chromosome"/>
</dbReference>
<name>A0A089L659_PAEBO</name>
<dbReference type="EMBL" id="CP009285">
    <property type="protein sequence ID" value="AIQ55585.1"/>
    <property type="molecule type" value="Genomic_DNA"/>
</dbReference>
<evidence type="ECO:0000313" key="3">
    <source>
        <dbReference type="Proteomes" id="UP000029518"/>
    </source>
</evidence>
<evidence type="ECO:0000313" key="2">
    <source>
        <dbReference type="EMBL" id="AIQ55585.1"/>
    </source>
</evidence>
<reference evidence="2" key="1">
    <citation type="submission" date="2014-08" db="EMBL/GenBank/DDBJ databases">
        <title>Comparative genomics of the Paenibacillus odorifer group.</title>
        <authorList>
            <person name="den Bakker H.C."/>
            <person name="Tsai Y.-C.Y.-C."/>
            <person name="Martin N."/>
            <person name="Korlach J."/>
            <person name="Wiedmann M."/>
        </authorList>
    </citation>
    <scope>NUCLEOTIDE SEQUENCE [LARGE SCALE GENOMIC DNA]</scope>
    <source>
        <strain evidence="2">DSM 13188</strain>
    </source>
</reference>
<evidence type="ECO:0008006" key="4">
    <source>
        <dbReference type="Google" id="ProtNLM"/>
    </source>
</evidence>
<gene>
    <name evidence="2" type="ORF">PBOR_00265</name>
</gene>
<dbReference type="KEGG" id="pbd:PBOR_00265"/>
<dbReference type="AlphaFoldDB" id="A0A089L659"/>
<dbReference type="OrthoDB" id="2382043at2"/>
<dbReference type="HOGENOM" id="CLU_134863_2_3_9"/>
<keyword evidence="3" id="KW-1185">Reference proteome</keyword>
<dbReference type="RefSeq" id="WP_042209931.1">
    <property type="nucleotide sequence ID" value="NZ_CP009285.1"/>
</dbReference>
<dbReference type="Pfam" id="PF04977">
    <property type="entry name" value="DivIC"/>
    <property type="match status" value="1"/>
</dbReference>
<feature type="transmembrane region" description="Helical" evidence="1">
    <location>
        <begin position="25"/>
        <end position="50"/>
    </location>
</feature>